<evidence type="ECO:0000313" key="3">
    <source>
        <dbReference type="Proteomes" id="UP001430848"/>
    </source>
</evidence>
<organism evidence="2 3">
    <name type="scientific">Diaporthe eres</name>
    <name type="common">Phomopsis oblonga</name>
    <dbReference type="NCBI Taxonomy" id="83184"/>
    <lineage>
        <taxon>Eukaryota</taxon>
        <taxon>Fungi</taxon>
        <taxon>Dikarya</taxon>
        <taxon>Ascomycota</taxon>
        <taxon>Pezizomycotina</taxon>
        <taxon>Sordariomycetes</taxon>
        <taxon>Sordariomycetidae</taxon>
        <taxon>Diaporthales</taxon>
        <taxon>Diaporthaceae</taxon>
        <taxon>Diaporthe</taxon>
        <taxon>Diaporthe eres species complex</taxon>
    </lineage>
</organism>
<name>A0ABR1P2Z8_DIAER</name>
<feature type="transmembrane region" description="Helical" evidence="1">
    <location>
        <begin position="114"/>
        <end position="132"/>
    </location>
</feature>
<feature type="transmembrane region" description="Helical" evidence="1">
    <location>
        <begin position="48"/>
        <end position="72"/>
    </location>
</feature>
<feature type="transmembrane region" description="Helical" evidence="1">
    <location>
        <begin position="84"/>
        <end position="108"/>
    </location>
</feature>
<feature type="transmembrane region" description="Helical" evidence="1">
    <location>
        <begin position="338"/>
        <end position="362"/>
    </location>
</feature>
<sequence>MDLPVSTTAGDARRVHCVYPVSGTYTSPQRNLFHLTTALALLGHEHEWLTAGALAFTVSYSSTAAVHGLALAFQGDLHRDGDTLAAGAVVQWAMYASLACALFCPRLLGRNLALLVNAWAFLLVASHLALVLNSPRLVRNMAGSLVLSWRGEDGLWSDPCAGMGVRTAFRGYPGDSMSPVVWDDDVGSADGSSLPRLSGADGDIVPMPDVVRAADVVSFMALQSLKNSLLLAPSIHTLSVDRRASRNDGFIRLLAKRVLYPPSRRKGPKMFPAIVILRSLQLHWFLLQCFPILTVVEFPIRIAARVLFQHFEIRGLRLQDISFLEPQLSQRRYQAAKYAAMSLYVLTLLGYVTWIPAAAPFATGGASGLLADIPESETFRAVGQWSSWLTLALAITTALANRLLGADQIDTMDSWVQQHRFRFLYARVRNRLAAEWAETREWWRNPERQAIASLRAAEQDDDTGGRFTSRMIQALEAFRTDQTAFILPPPMPRQPDEQLRGEDGLPVYGINVVESTVLRSTARKGKGKEKAGM</sequence>
<reference evidence="2 3" key="1">
    <citation type="submission" date="2024-02" db="EMBL/GenBank/DDBJ databases">
        <title>De novo assembly and annotation of 12 fungi associated with fruit tree decline syndrome in Ontario, Canada.</title>
        <authorList>
            <person name="Sulman M."/>
            <person name="Ellouze W."/>
            <person name="Ilyukhin E."/>
        </authorList>
    </citation>
    <scope>NUCLEOTIDE SEQUENCE [LARGE SCALE GENOMIC DNA]</scope>
    <source>
        <strain evidence="2 3">M169</strain>
    </source>
</reference>
<protein>
    <submittedName>
        <fullName evidence="2">Uncharacterized protein</fullName>
    </submittedName>
</protein>
<proteinExistence type="predicted"/>
<feature type="transmembrane region" description="Helical" evidence="1">
    <location>
        <begin position="382"/>
        <end position="404"/>
    </location>
</feature>
<evidence type="ECO:0000256" key="1">
    <source>
        <dbReference type="SAM" id="Phobius"/>
    </source>
</evidence>
<keyword evidence="1" id="KW-0812">Transmembrane</keyword>
<comment type="caution">
    <text evidence="2">The sequence shown here is derived from an EMBL/GenBank/DDBJ whole genome shotgun (WGS) entry which is preliminary data.</text>
</comment>
<keyword evidence="3" id="KW-1185">Reference proteome</keyword>
<keyword evidence="1" id="KW-1133">Transmembrane helix</keyword>
<accession>A0ABR1P2Z8</accession>
<gene>
    <name evidence="2" type="ORF">SLS63_008295</name>
</gene>
<dbReference type="EMBL" id="JAKNSF020000052">
    <property type="protein sequence ID" value="KAK7725178.1"/>
    <property type="molecule type" value="Genomic_DNA"/>
</dbReference>
<evidence type="ECO:0000313" key="2">
    <source>
        <dbReference type="EMBL" id="KAK7725178.1"/>
    </source>
</evidence>
<keyword evidence="1" id="KW-0472">Membrane</keyword>
<dbReference type="Proteomes" id="UP001430848">
    <property type="component" value="Unassembled WGS sequence"/>
</dbReference>